<dbReference type="eggNOG" id="COG0834">
    <property type="taxonomic scope" value="Bacteria"/>
</dbReference>
<dbReference type="AlphaFoldDB" id="D6Z5A7"/>
<gene>
    <name evidence="2" type="ordered locus">DaAHT2_0050</name>
</gene>
<dbReference type="Gene3D" id="3.40.190.10">
    <property type="entry name" value="Periplasmic binding protein-like II"/>
    <property type="match status" value="2"/>
</dbReference>
<dbReference type="STRING" id="589865.DaAHT2_0050"/>
<dbReference type="HOGENOM" id="CLU_080965_0_0_7"/>
<feature type="chain" id="PRO_5003091322" evidence="1">
    <location>
        <begin position="24"/>
        <end position="266"/>
    </location>
</feature>
<evidence type="ECO:0000256" key="1">
    <source>
        <dbReference type="SAM" id="SignalP"/>
    </source>
</evidence>
<dbReference type="KEGG" id="dak:DaAHT2_0050"/>
<name>D6Z5A7_DESAT</name>
<evidence type="ECO:0000313" key="3">
    <source>
        <dbReference type="Proteomes" id="UP000001508"/>
    </source>
</evidence>
<dbReference type="EMBL" id="CP001940">
    <property type="protein sequence ID" value="ADH84764.1"/>
    <property type="molecule type" value="Genomic_DNA"/>
</dbReference>
<reference evidence="3" key="1">
    <citation type="submission" date="2010-02" db="EMBL/GenBank/DDBJ databases">
        <title>Complete sequence of Desulfurivibrio alkaliphilus AHT2.</title>
        <authorList>
            <consortium name="US DOE Joint Genome Institute"/>
            <person name="Pitluck S."/>
            <person name="Chertkov O."/>
            <person name="Detter J.C."/>
            <person name="Han C."/>
            <person name="Tapia R."/>
            <person name="Larimer F."/>
            <person name="Land M."/>
            <person name="Hauser L."/>
            <person name="Kyrpides N."/>
            <person name="Mikhailova N."/>
            <person name="Sorokin D.Y."/>
            <person name="Muyzer G."/>
            <person name="Woyke T."/>
        </authorList>
    </citation>
    <scope>NUCLEOTIDE SEQUENCE [LARGE SCALE GENOMIC DNA]</scope>
    <source>
        <strain evidence="3">DSM 19089 / UNIQEM U267 / AHT2</strain>
    </source>
</reference>
<dbReference type="PANTHER" id="PTHR35936:SF35">
    <property type="entry name" value="L-CYSTINE-BINDING PROTEIN TCYJ"/>
    <property type="match status" value="1"/>
</dbReference>
<sequence length="266" mass="30227">MPLSLMQWLLLTGLLLITQPAFSATSSPASDPTSGPAEPPRLVLNSPFSAPITSPDQDGFLDLLYAELFGRLGIDFEIQLLPGERALRNADAGIDDGDVCRIAGLDAIYPNLRRTSEAVLEYRMTIFSRRHDFEVTGPASLEPYELGFLSGWKILEDVTADHPRRIMLDDTEQLFLMLAHDRLDLALIDRILGLEAVARLDVEDVRVLEPSLLHGHWYLYLHKRHQELLPAIDRELRRLKEDGTYERLRRRAFGKFETFDAEEHIP</sequence>
<dbReference type="OrthoDB" id="5464962at2"/>
<protein>
    <submittedName>
        <fullName evidence="2">Extracellular solute-binding protein family 3</fullName>
    </submittedName>
</protein>
<dbReference type="InParanoid" id="D6Z5A7"/>
<dbReference type="RefSeq" id="WP_013162295.1">
    <property type="nucleotide sequence ID" value="NC_014216.1"/>
</dbReference>
<accession>D6Z5A7</accession>
<dbReference type="SUPFAM" id="SSF53850">
    <property type="entry name" value="Periplasmic binding protein-like II"/>
    <property type="match status" value="1"/>
</dbReference>
<keyword evidence="1" id="KW-0732">Signal</keyword>
<keyword evidence="3" id="KW-1185">Reference proteome</keyword>
<dbReference type="PANTHER" id="PTHR35936">
    <property type="entry name" value="MEMBRANE-BOUND LYTIC MUREIN TRANSGLYCOSYLASE F"/>
    <property type="match status" value="1"/>
</dbReference>
<organism evidence="2 3">
    <name type="scientific">Desulfurivibrio alkaliphilus (strain DSM 19089 / UNIQEM U267 / AHT2)</name>
    <dbReference type="NCBI Taxonomy" id="589865"/>
    <lineage>
        <taxon>Bacteria</taxon>
        <taxon>Pseudomonadati</taxon>
        <taxon>Thermodesulfobacteriota</taxon>
        <taxon>Desulfobulbia</taxon>
        <taxon>Desulfobulbales</taxon>
        <taxon>Desulfobulbaceae</taxon>
        <taxon>Desulfurivibrio</taxon>
    </lineage>
</organism>
<proteinExistence type="predicted"/>
<feature type="signal peptide" evidence="1">
    <location>
        <begin position="1"/>
        <end position="23"/>
    </location>
</feature>
<evidence type="ECO:0000313" key="2">
    <source>
        <dbReference type="EMBL" id="ADH84764.1"/>
    </source>
</evidence>
<dbReference type="Proteomes" id="UP000001508">
    <property type="component" value="Chromosome"/>
</dbReference>